<dbReference type="PANTHER" id="PTHR45688">
    <property type="match status" value="1"/>
</dbReference>
<dbReference type="InterPro" id="IPR005814">
    <property type="entry name" value="Aminotrans_3"/>
</dbReference>
<keyword evidence="3 4" id="KW-0663">Pyridoxal phosphate</keyword>
<organism evidence="6 7">
    <name type="scientific">Ancylobacter aquaticus</name>
    <dbReference type="NCBI Taxonomy" id="100"/>
    <lineage>
        <taxon>Bacteria</taxon>
        <taxon>Pseudomonadati</taxon>
        <taxon>Pseudomonadota</taxon>
        <taxon>Alphaproteobacteria</taxon>
        <taxon>Hyphomicrobiales</taxon>
        <taxon>Xanthobacteraceae</taxon>
        <taxon>Ancylobacter</taxon>
    </lineage>
</organism>
<evidence type="ECO:0000256" key="5">
    <source>
        <dbReference type="SAM" id="MobiDB-lite"/>
    </source>
</evidence>
<evidence type="ECO:0000256" key="4">
    <source>
        <dbReference type="RuleBase" id="RU003560"/>
    </source>
</evidence>
<proteinExistence type="inferred from homology"/>
<dbReference type="InterPro" id="IPR015421">
    <property type="entry name" value="PyrdxlP-dep_Trfase_major"/>
</dbReference>
<name>A0A4R1HMR3_ANCAQ</name>
<keyword evidence="6" id="KW-0670">Pyruvate</keyword>
<comment type="caution">
    <text evidence="6">The sequence shown here is derived from an EMBL/GenBank/DDBJ whole genome shotgun (WGS) entry which is preliminary data.</text>
</comment>
<reference evidence="6 7" key="1">
    <citation type="submission" date="2019-03" db="EMBL/GenBank/DDBJ databases">
        <title>Genomic Encyclopedia of Type Strains, Phase IV (KMG-IV): sequencing the most valuable type-strain genomes for metagenomic binning, comparative biology and taxonomic classification.</title>
        <authorList>
            <person name="Goeker M."/>
        </authorList>
    </citation>
    <scope>NUCLEOTIDE SEQUENCE [LARGE SCALE GENOMIC DNA]</scope>
    <source>
        <strain evidence="6 7">DSM 101</strain>
    </source>
</reference>
<dbReference type="GO" id="GO:0030170">
    <property type="term" value="F:pyridoxal phosphate binding"/>
    <property type="evidence" value="ECO:0007669"/>
    <property type="project" value="InterPro"/>
</dbReference>
<evidence type="ECO:0000256" key="3">
    <source>
        <dbReference type="ARBA" id="ARBA00022898"/>
    </source>
</evidence>
<comment type="cofactor">
    <cofactor evidence="1">
        <name>pyridoxal 5'-phosphate</name>
        <dbReference type="ChEBI" id="CHEBI:597326"/>
    </cofactor>
</comment>
<protein>
    <submittedName>
        <fullName evidence="6">2,2-dialkylglycine decarboxylase (Pyruvate)</fullName>
    </submittedName>
</protein>
<dbReference type="PROSITE" id="PS00600">
    <property type="entry name" value="AA_TRANSFER_CLASS_3"/>
    <property type="match status" value="1"/>
</dbReference>
<dbReference type="PIRSF" id="PIRSF000521">
    <property type="entry name" value="Transaminase_4ab_Lys_Orn"/>
    <property type="match status" value="1"/>
</dbReference>
<dbReference type="InterPro" id="IPR015424">
    <property type="entry name" value="PyrdxlP-dep_Trfase"/>
</dbReference>
<dbReference type="OrthoDB" id="9801834at2"/>
<evidence type="ECO:0000256" key="2">
    <source>
        <dbReference type="ARBA" id="ARBA00008954"/>
    </source>
</evidence>
<dbReference type="Proteomes" id="UP000295030">
    <property type="component" value="Unassembled WGS sequence"/>
</dbReference>
<dbReference type="CDD" id="cd00610">
    <property type="entry name" value="OAT_like"/>
    <property type="match status" value="1"/>
</dbReference>
<dbReference type="AlphaFoldDB" id="A0A4R1HMR3"/>
<dbReference type="InterPro" id="IPR015422">
    <property type="entry name" value="PyrdxlP-dep_Trfase_small"/>
</dbReference>
<dbReference type="EMBL" id="SMFY01000004">
    <property type="protein sequence ID" value="TCK23298.1"/>
    <property type="molecule type" value="Genomic_DNA"/>
</dbReference>
<evidence type="ECO:0000313" key="7">
    <source>
        <dbReference type="Proteomes" id="UP000295030"/>
    </source>
</evidence>
<dbReference type="SUPFAM" id="SSF53383">
    <property type="entry name" value="PLP-dependent transferases"/>
    <property type="match status" value="1"/>
</dbReference>
<feature type="region of interest" description="Disordered" evidence="5">
    <location>
        <begin position="1"/>
        <end position="28"/>
    </location>
</feature>
<dbReference type="Gene3D" id="3.40.640.10">
    <property type="entry name" value="Type I PLP-dependent aspartate aminotransferase-like (Major domain)"/>
    <property type="match status" value="1"/>
</dbReference>
<dbReference type="GO" id="GO:0008483">
    <property type="term" value="F:transaminase activity"/>
    <property type="evidence" value="ECO:0007669"/>
    <property type="project" value="InterPro"/>
</dbReference>
<dbReference type="Pfam" id="PF00202">
    <property type="entry name" value="Aminotran_3"/>
    <property type="match status" value="1"/>
</dbReference>
<evidence type="ECO:0000256" key="1">
    <source>
        <dbReference type="ARBA" id="ARBA00001933"/>
    </source>
</evidence>
<dbReference type="Gene3D" id="3.90.1150.10">
    <property type="entry name" value="Aspartate Aminotransferase, domain 1"/>
    <property type="match status" value="1"/>
</dbReference>
<dbReference type="PANTHER" id="PTHR45688:SF13">
    <property type="entry name" value="ALANINE--GLYOXYLATE AMINOTRANSFERASE 2-LIKE"/>
    <property type="match status" value="1"/>
</dbReference>
<evidence type="ECO:0000313" key="6">
    <source>
        <dbReference type="EMBL" id="TCK23298.1"/>
    </source>
</evidence>
<sequence>MTLNAESLNAESLNAETQNAETTNAGSQNADPAFWAAAGTHLTRYGPSFESIIVERAEGSFVYDADARGILDFTSGQMSAVLGHTHPDIVATVERQMGRVAHLFSGMLSRPVVELASRLAALAPGLERVQLLSTGAESNEAAIRMAKLVTGGHEIVAFAQSWHGMTGAAAAATYSAGRRGYGPVAAGSFVIPAPNSYRPRFTHPDGSNDWQAELDDAFSLIDRQSTGALAAFIAEPILSSGGILELPPGYLKALKQKCEERGMLLILDEAQTGIARTGHMFAFQRDGVTPDIMTLSKTLGAGLPLAAVMTAPAIEEKAFEKGFLFYTTHVSDPLPAAVGVTVLDVVERDGLVEQAITRGQRLKDGLLSLQQRYDCVGDVRGRGLLLGLEIVLDRGTKEPGFELGARVMEEAMNRGLSMNIVKLPGMGGVFRIAPPLTVSEAEIDLGLEIISDSIAAATR</sequence>
<accession>A0A4R1HMR3</accession>
<dbReference type="RefSeq" id="WP_131837062.1">
    <property type="nucleotide sequence ID" value="NZ_SMFY01000004.1"/>
</dbReference>
<dbReference type="InterPro" id="IPR049704">
    <property type="entry name" value="Aminotrans_3_PPA_site"/>
</dbReference>
<gene>
    <name evidence="6" type="ORF">EV667_3978</name>
</gene>
<comment type="similarity">
    <text evidence="2 4">Belongs to the class-III pyridoxal-phosphate-dependent aminotransferase family.</text>
</comment>
<keyword evidence="7" id="KW-1185">Reference proteome</keyword>